<comment type="caution">
    <text evidence="3">The sequence shown here is derived from an EMBL/GenBank/DDBJ whole genome shotgun (WGS) entry which is preliminary data.</text>
</comment>
<evidence type="ECO:0000313" key="4">
    <source>
        <dbReference type="Proteomes" id="UP001615550"/>
    </source>
</evidence>
<feature type="transmembrane region" description="Helical" evidence="2">
    <location>
        <begin position="288"/>
        <end position="314"/>
    </location>
</feature>
<evidence type="ECO:0000256" key="1">
    <source>
        <dbReference type="SAM" id="Coils"/>
    </source>
</evidence>
<keyword evidence="2" id="KW-0472">Membrane</keyword>
<evidence type="ECO:0000313" key="3">
    <source>
        <dbReference type="EMBL" id="MFJ1269287.1"/>
    </source>
</evidence>
<sequence length="405" mass="42303">MNEQTKEIHSTLKQKTEELAEQISNAKTNKTQATNLPGEAAGTPVSEKIPGFISFLHSLTTLGHGLTSIAQLKHLPRATNAGNAFSIIDAALSGINFISMPLIYFSALLAGEKPPFPISTPMKWAYSGVVFGLALAGILAPAVAGLPIALTGASLGIATSLLFLGQDIYNRYKASREANKLNSNIETTTEALENELKNNQELLAQLEAPGLDALQIANLKANIEKNNESMTQHLETMKQLNERKQGNEAVLSELGASRFVGNTVGITLSLAALTGLVLVPFFPPAGLAVLAATSITGGLLTVTPACVKGASFLYETIKNRIIGQASEPDVQASANNSTAQMLSALTNNASVAVANTAAVVATNDASAAVTNDASAAVTHEVIAIKANQVNVDGDDEYLTRCAPSL</sequence>
<evidence type="ECO:0000256" key="2">
    <source>
        <dbReference type="SAM" id="Phobius"/>
    </source>
</evidence>
<dbReference type="Proteomes" id="UP001615550">
    <property type="component" value="Unassembled WGS sequence"/>
</dbReference>
<keyword evidence="1" id="KW-0175">Coiled coil</keyword>
<feature type="transmembrane region" description="Helical" evidence="2">
    <location>
        <begin position="259"/>
        <end position="282"/>
    </location>
</feature>
<proteinExistence type="predicted"/>
<protein>
    <recommendedName>
        <fullName evidence="5">Coiled-coil protein</fullName>
    </recommendedName>
</protein>
<dbReference type="EMBL" id="JBGORX010000005">
    <property type="protein sequence ID" value="MFJ1269287.1"/>
    <property type="molecule type" value="Genomic_DNA"/>
</dbReference>
<keyword evidence="4" id="KW-1185">Reference proteome</keyword>
<dbReference type="RefSeq" id="WP_400188111.1">
    <property type="nucleotide sequence ID" value="NZ_JBGORX010000005.1"/>
</dbReference>
<keyword evidence="2" id="KW-1133">Transmembrane helix</keyword>
<organism evidence="3 4">
    <name type="scientific">Legionella lytica</name>
    <dbReference type="NCBI Taxonomy" id="96232"/>
    <lineage>
        <taxon>Bacteria</taxon>
        <taxon>Pseudomonadati</taxon>
        <taxon>Pseudomonadota</taxon>
        <taxon>Gammaproteobacteria</taxon>
        <taxon>Legionellales</taxon>
        <taxon>Legionellaceae</taxon>
        <taxon>Legionella</taxon>
    </lineage>
</organism>
<feature type="transmembrane region" description="Helical" evidence="2">
    <location>
        <begin position="123"/>
        <end position="140"/>
    </location>
</feature>
<gene>
    <name evidence="3" type="ORF">ACD661_12035</name>
</gene>
<name>A0ABW8D992_9GAMM</name>
<feature type="coiled-coil region" evidence="1">
    <location>
        <begin position="175"/>
        <end position="243"/>
    </location>
</feature>
<feature type="transmembrane region" description="Helical" evidence="2">
    <location>
        <begin position="90"/>
        <end position="111"/>
    </location>
</feature>
<keyword evidence="2" id="KW-0812">Transmembrane</keyword>
<feature type="coiled-coil region" evidence="1">
    <location>
        <begin position="2"/>
        <end position="29"/>
    </location>
</feature>
<reference evidence="3 4" key="1">
    <citation type="submission" date="2024-08" db="EMBL/GenBank/DDBJ databases">
        <title>Draft Genome Sequence of Legionella lytica strain DSB2004, Isolated From a Fire Sprinkler System.</title>
        <authorList>
            <person name="Everhart A.D."/>
            <person name="Kidane D.T."/>
            <person name="Farone A.L."/>
            <person name="Farone M.B."/>
        </authorList>
    </citation>
    <scope>NUCLEOTIDE SEQUENCE [LARGE SCALE GENOMIC DNA]</scope>
    <source>
        <strain evidence="3 4">DSB2004</strain>
    </source>
</reference>
<accession>A0ABW8D992</accession>
<evidence type="ECO:0008006" key="5">
    <source>
        <dbReference type="Google" id="ProtNLM"/>
    </source>
</evidence>